<feature type="coiled-coil region" evidence="1">
    <location>
        <begin position="265"/>
        <end position="299"/>
    </location>
</feature>
<dbReference type="EMBL" id="BK015714">
    <property type="protein sequence ID" value="DAE21609.1"/>
    <property type="molecule type" value="Genomic_DNA"/>
</dbReference>
<evidence type="ECO:0000256" key="1">
    <source>
        <dbReference type="SAM" id="Coils"/>
    </source>
</evidence>
<organism evidence="2">
    <name type="scientific">Siphoviridae sp. ct4be24</name>
    <dbReference type="NCBI Taxonomy" id="2826289"/>
    <lineage>
        <taxon>Viruses</taxon>
        <taxon>Duplodnaviria</taxon>
        <taxon>Heunggongvirae</taxon>
        <taxon>Uroviricota</taxon>
        <taxon>Caudoviricetes</taxon>
    </lineage>
</organism>
<keyword evidence="1" id="KW-0175">Coiled coil</keyword>
<dbReference type="InterPro" id="IPR027417">
    <property type="entry name" value="P-loop_NTPase"/>
</dbReference>
<evidence type="ECO:0000313" key="2">
    <source>
        <dbReference type="EMBL" id="DAE21609.1"/>
    </source>
</evidence>
<dbReference type="Pfam" id="PF13479">
    <property type="entry name" value="AAA_24"/>
    <property type="match status" value="1"/>
</dbReference>
<name>A0A8S5QS12_9CAUD</name>
<sequence length="326" mass="36969">MAFRKAREAKIGGKFLAYGYEGSGKSWFALTFPKVACIDSETGIAHYEGKDITLANGKTYNNLILVDDTSDLDDLEDDIDEAVDSDEIQTLDIDSETKFYATMQVGATEVEEKKARRNGRDVDDTVVSQRQWGRIKIINMKLQQAKIDLSAKGKHVVSVAQATEVYEGTGDNRKLVGIKPDMHKSVKFDYDTILEFYKEENGEDVRYFAKVKKDRTNVTKVGQIIENPSYDIWKDYFESMHDLETNETSYKNDLKTSTDSMVDKAEKAEELAAEFKDVLKSLKDNKDALLKVNKQMKDKDVSLKNLEMQSPDTLTELIDFAKLQLA</sequence>
<dbReference type="SUPFAM" id="SSF52540">
    <property type="entry name" value="P-loop containing nucleoside triphosphate hydrolases"/>
    <property type="match status" value="1"/>
</dbReference>
<proteinExistence type="predicted"/>
<protein>
    <submittedName>
        <fullName evidence="2">AAA domain protein</fullName>
    </submittedName>
</protein>
<accession>A0A8S5QS12</accession>
<reference evidence="2" key="1">
    <citation type="journal article" date="2021" name="Proc. Natl. Acad. Sci. U.S.A.">
        <title>A Catalog of Tens of Thousands of Viruses from Human Metagenomes Reveals Hidden Associations with Chronic Diseases.</title>
        <authorList>
            <person name="Tisza M.J."/>
            <person name="Buck C.B."/>
        </authorList>
    </citation>
    <scope>NUCLEOTIDE SEQUENCE</scope>
    <source>
        <strain evidence="2">Ct4be24</strain>
    </source>
</reference>